<dbReference type="PANTHER" id="PTHR33154:SF12">
    <property type="entry name" value="TRANSCRIPTIONAL REGULATORY PROTEIN"/>
    <property type="match status" value="1"/>
</dbReference>
<dbReference type="PANTHER" id="PTHR33154">
    <property type="entry name" value="TRANSCRIPTIONAL REGULATOR, ARSR FAMILY"/>
    <property type="match status" value="1"/>
</dbReference>
<comment type="caution">
    <text evidence="5">The sequence shown here is derived from an EMBL/GenBank/DDBJ whole genome shotgun (WGS) entry which is preliminary data.</text>
</comment>
<dbReference type="EMBL" id="BAAABU010000039">
    <property type="protein sequence ID" value="GAA0264233.1"/>
    <property type="molecule type" value="Genomic_DNA"/>
</dbReference>
<dbReference type="Proteomes" id="UP001500416">
    <property type="component" value="Unassembled WGS sequence"/>
</dbReference>
<evidence type="ECO:0000259" key="4">
    <source>
        <dbReference type="PROSITE" id="PS50987"/>
    </source>
</evidence>
<dbReference type="NCBIfam" id="NF033788">
    <property type="entry name" value="HTH_metalloreg"/>
    <property type="match status" value="1"/>
</dbReference>
<feature type="domain" description="HTH arsR-type" evidence="4">
    <location>
        <begin position="8"/>
        <end position="101"/>
    </location>
</feature>
<dbReference type="InterPro" id="IPR036388">
    <property type="entry name" value="WH-like_DNA-bd_sf"/>
</dbReference>
<accession>A0ABN0UX18</accession>
<organism evidence="5 6">
    <name type="scientific">Saccharothrix mutabilis subsp. mutabilis</name>
    <dbReference type="NCBI Taxonomy" id="66855"/>
    <lineage>
        <taxon>Bacteria</taxon>
        <taxon>Bacillati</taxon>
        <taxon>Actinomycetota</taxon>
        <taxon>Actinomycetes</taxon>
        <taxon>Pseudonocardiales</taxon>
        <taxon>Pseudonocardiaceae</taxon>
        <taxon>Saccharothrix</taxon>
    </lineage>
</organism>
<keyword evidence="6" id="KW-1185">Reference proteome</keyword>
<keyword evidence="3" id="KW-0804">Transcription</keyword>
<dbReference type="InterPro" id="IPR001845">
    <property type="entry name" value="HTH_ArsR_DNA-bd_dom"/>
</dbReference>
<name>A0ABN0UX18_9PSEU</name>
<protein>
    <submittedName>
        <fullName evidence="5">Helix-turn-helix transcriptional regulator</fullName>
    </submittedName>
</protein>
<keyword evidence="1" id="KW-0805">Transcription regulation</keyword>
<dbReference type="PROSITE" id="PS50987">
    <property type="entry name" value="HTH_ARSR_2"/>
    <property type="match status" value="1"/>
</dbReference>
<dbReference type="CDD" id="cd00090">
    <property type="entry name" value="HTH_ARSR"/>
    <property type="match status" value="1"/>
</dbReference>
<dbReference type="InterPro" id="IPR051081">
    <property type="entry name" value="HTH_MetalResp_TranReg"/>
</dbReference>
<evidence type="ECO:0000313" key="6">
    <source>
        <dbReference type="Proteomes" id="UP001500416"/>
    </source>
</evidence>
<evidence type="ECO:0000256" key="1">
    <source>
        <dbReference type="ARBA" id="ARBA00023015"/>
    </source>
</evidence>
<dbReference type="InterPro" id="IPR036390">
    <property type="entry name" value="WH_DNA-bd_sf"/>
</dbReference>
<reference evidence="5 6" key="1">
    <citation type="journal article" date="2019" name="Int. J. Syst. Evol. Microbiol.">
        <title>The Global Catalogue of Microorganisms (GCM) 10K type strain sequencing project: providing services to taxonomists for standard genome sequencing and annotation.</title>
        <authorList>
            <consortium name="The Broad Institute Genomics Platform"/>
            <consortium name="The Broad Institute Genome Sequencing Center for Infectious Disease"/>
            <person name="Wu L."/>
            <person name="Ma J."/>
        </authorList>
    </citation>
    <scope>NUCLEOTIDE SEQUENCE [LARGE SCALE GENOMIC DNA]</scope>
    <source>
        <strain evidence="5 6">JCM 3380</strain>
    </source>
</reference>
<sequence length="110" mass="11932">MPVPNIDEPDLADIQLGPVLHALSDPTRLAVVLQIEADGERCCGALAVDVAKSTLSQHLRVLREAGITRTRACGNQRWVSLRRDDLDTLFPGLLDVVLRAAERRAEPVGG</sequence>
<dbReference type="Pfam" id="PF12840">
    <property type="entry name" value="HTH_20"/>
    <property type="match status" value="1"/>
</dbReference>
<dbReference type="Gene3D" id="1.10.10.10">
    <property type="entry name" value="Winged helix-like DNA-binding domain superfamily/Winged helix DNA-binding domain"/>
    <property type="match status" value="1"/>
</dbReference>
<proteinExistence type="predicted"/>
<evidence type="ECO:0000313" key="5">
    <source>
        <dbReference type="EMBL" id="GAA0264233.1"/>
    </source>
</evidence>
<keyword evidence="2" id="KW-0238">DNA-binding</keyword>
<dbReference type="SMART" id="SM00418">
    <property type="entry name" value="HTH_ARSR"/>
    <property type="match status" value="1"/>
</dbReference>
<evidence type="ECO:0000256" key="2">
    <source>
        <dbReference type="ARBA" id="ARBA00023125"/>
    </source>
</evidence>
<dbReference type="SUPFAM" id="SSF46785">
    <property type="entry name" value="Winged helix' DNA-binding domain"/>
    <property type="match status" value="1"/>
</dbReference>
<dbReference type="InterPro" id="IPR011991">
    <property type="entry name" value="ArsR-like_HTH"/>
</dbReference>
<dbReference type="PRINTS" id="PR00778">
    <property type="entry name" value="HTHARSR"/>
</dbReference>
<gene>
    <name evidence="5" type="ORF">GCM10010492_76570</name>
</gene>
<evidence type="ECO:0000256" key="3">
    <source>
        <dbReference type="ARBA" id="ARBA00023163"/>
    </source>
</evidence>